<dbReference type="InterPro" id="IPR047057">
    <property type="entry name" value="MerR_fam"/>
</dbReference>
<dbReference type="RefSeq" id="WP_035131161.1">
    <property type="nucleotide sequence ID" value="NZ_JPMD01000012.1"/>
</dbReference>
<dbReference type="InterPro" id="IPR009061">
    <property type="entry name" value="DNA-bd_dom_put_sf"/>
</dbReference>
<dbReference type="GO" id="GO:0003700">
    <property type="term" value="F:DNA-binding transcription factor activity"/>
    <property type="evidence" value="ECO:0007669"/>
    <property type="project" value="InterPro"/>
</dbReference>
<dbReference type="PROSITE" id="PS00552">
    <property type="entry name" value="HTH_MERR_1"/>
    <property type="match status" value="1"/>
</dbReference>
<dbReference type="eggNOG" id="COG0789">
    <property type="taxonomic scope" value="Bacteria"/>
</dbReference>
<dbReference type="PANTHER" id="PTHR30204">
    <property type="entry name" value="REDOX-CYCLING DRUG-SENSING TRANSCRIPTIONAL ACTIVATOR SOXR"/>
    <property type="match status" value="1"/>
</dbReference>
<dbReference type="Pfam" id="PF06445">
    <property type="entry name" value="GyrI-like"/>
    <property type="match status" value="1"/>
</dbReference>
<feature type="domain" description="HTH merR-type" evidence="2">
    <location>
        <begin position="1"/>
        <end position="71"/>
    </location>
</feature>
<dbReference type="PANTHER" id="PTHR30204:SF97">
    <property type="entry name" value="MERR FAMILY REGULATORY PROTEIN"/>
    <property type="match status" value="1"/>
</dbReference>
<dbReference type="InterPro" id="IPR000551">
    <property type="entry name" value="MerR-type_HTH_dom"/>
</dbReference>
<dbReference type="SUPFAM" id="SSF46955">
    <property type="entry name" value="Putative DNA-binding domain"/>
    <property type="match status" value="1"/>
</dbReference>
<evidence type="ECO:0000313" key="4">
    <source>
        <dbReference type="Proteomes" id="UP000028542"/>
    </source>
</evidence>
<dbReference type="Proteomes" id="UP000028542">
    <property type="component" value="Unassembled WGS sequence"/>
</dbReference>
<dbReference type="PROSITE" id="PS50937">
    <property type="entry name" value="HTH_MERR_2"/>
    <property type="match status" value="1"/>
</dbReference>
<dbReference type="SMART" id="SM00422">
    <property type="entry name" value="HTH_MERR"/>
    <property type="match status" value="1"/>
</dbReference>
<comment type="caution">
    <text evidence="3">The sequence shown here is derived from an EMBL/GenBank/DDBJ whole genome shotgun (WGS) entry which is preliminary data.</text>
</comment>
<protein>
    <submittedName>
        <fullName evidence="3">MerR family transcriptional regulator</fullName>
    </submittedName>
</protein>
<dbReference type="CDD" id="cd01107">
    <property type="entry name" value="HTH_BmrR"/>
    <property type="match status" value="1"/>
</dbReference>
<keyword evidence="1" id="KW-0238">DNA-binding</keyword>
<dbReference type="SUPFAM" id="SSF55136">
    <property type="entry name" value="Probable bacterial effector-binding domain"/>
    <property type="match status" value="1"/>
</dbReference>
<gene>
    <name evidence="3" type="ORF">IO99_05620</name>
</gene>
<dbReference type="InterPro" id="IPR011256">
    <property type="entry name" value="Reg_factor_effector_dom_sf"/>
</dbReference>
<dbReference type="Pfam" id="PF13411">
    <property type="entry name" value="MerR_1"/>
    <property type="match status" value="1"/>
</dbReference>
<evidence type="ECO:0000256" key="1">
    <source>
        <dbReference type="ARBA" id="ARBA00023125"/>
    </source>
</evidence>
<dbReference type="Gene3D" id="1.10.1660.10">
    <property type="match status" value="1"/>
</dbReference>
<dbReference type="GO" id="GO:0003677">
    <property type="term" value="F:DNA binding"/>
    <property type="evidence" value="ECO:0007669"/>
    <property type="project" value="UniProtKB-KW"/>
</dbReference>
<reference evidence="3 4" key="1">
    <citation type="submission" date="2014-07" db="EMBL/GenBank/DDBJ databases">
        <title>Draft genome of Clostridium sulfidigenes 113A isolated from sediments associated with methane hydrate from Krishna Godavari basin.</title>
        <authorList>
            <person name="Honkalas V.S."/>
            <person name="Dabir A.P."/>
            <person name="Arora P."/>
            <person name="Dhakephalkar P.K."/>
        </authorList>
    </citation>
    <scope>NUCLEOTIDE SEQUENCE [LARGE SCALE GENOMIC DNA]</scope>
    <source>
        <strain evidence="3 4">113A</strain>
    </source>
</reference>
<dbReference type="STRING" id="318464.IO99_05620"/>
<dbReference type="SMART" id="SM00871">
    <property type="entry name" value="AraC_E_bind"/>
    <property type="match status" value="1"/>
</dbReference>
<name>A0A084JEN8_9CLOT</name>
<keyword evidence="4" id="KW-1185">Reference proteome</keyword>
<organism evidence="3 4">
    <name type="scientific">Clostridium sulfidigenes</name>
    <dbReference type="NCBI Taxonomy" id="318464"/>
    <lineage>
        <taxon>Bacteria</taxon>
        <taxon>Bacillati</taxon>
        <taxon>Bacillota</taxon>
        <taxon>Clostridia</taxon>
        <taxon>Eubacteriales</taxon>
        <taxon>Clostridiaceae</taxon>
        <taxon>Clostridium</taxon>
    </lineage>
</organism>
<accession>A0A084JEN8</accession>
<evidence type="ECO:0000259" key="2">
    <source>
        <dbReference type="PROSITE" id="PS50937"/>
    </source>
</evidence>
<dbReference type="Gene3D" id="3.20.80.10">
    <property type="entry name" value="Regulatory factor, effector binding domain"/>
    <property type="match status" value="1"/>
</dbReference>
<dbReference type="EMBL" id="JPMD01000012">
    <property type="protein sequence ID" value="KEZ87422.1"/>
    <property type="molecule type" value="Genomic_DNA"/>
</dbReference>
<sequence length="269" mass="30923">MFKIGDFSKLTRVSVRMLRYYDEVGLFKPAKIDDFTGYRYYSAKQISDINLIVSLRDMGFNVADIAVCMKEKSEEKLEDILKAKGEEIKNNIRAEEIRLEKINSAIKDMKKERVNMSYNVTLKSIPSYKVISLRDTIPAYNAEGMLWERLDKYIVSKNIPCNDIAYATYHDEDYKEGKVDVEVVMGVDKLMENENEFIFKETEVVEQAVSILVPGDYSNLAPAYNFLGNWIEENGYSIAGNPRQVAIKGPWNEGNTEDYLSEIQIPVKK</sequence>
<evidence type="ECO:0000313" key="3">
    <source>
        <dbReference type="EMBL" id="KEZ87422.1"/>
    </source>
</evidence>
<dbReference type="InterPro" id="IPR010499">
    <property type="entry name" value="AraC_E-bd"/>
</dbReference>
<dbReference type="InterPro" id="IPR029442">
    <property type="entry name" value="GyrI-like"/>
</dbReference>
<proteinExistence type="predicted"/>
<dbReference type="AlphaFoldDB" id="A0A084JEN8"/>